<accession>A0AAE9N875</accession>
<organism evidence="2 3">
    <name type="scientific">Bradyrhizobium betae</name>
    <dbReference type="NCBI Taxonomy" id="244734"/>
    <lineage>
        <taxon>Bacteria</taxon>
        <taxon>Pseudomonadati</taxon>
        <taxon>Pseudomonadota</taxon>
        <taxon>Alphaproteobacteria</taxon>
        <taxon>Hyphomicrobiales</taxon>
        <taxon>Nitrobacteraceae</taxon>
        <taxon>Bradyrhizobium</taxon>
    </lineage>
</organism>
<dbReference type="AlphaFoldDB" id="A0AAE9N875"/>
<reference evidence="2" key="1">
    <citation type="submission" date="2018-04" db="EMBL/GenBank/DDBJ databases">
        <title>Genomes of Endosymbiotic and Endophytic Bradyrhizobium Publication status.</title>
        <authorList>
            <person name="Guha S."/>
            <person name="Jorrin B."/>
            <person name="Sarkar M."/>
            <person name="Poole P.S."/>
            <person name="DasGupta M."/>
        </authorList>
    </citation>
    <scope>NUCLEOTIDE SEQUENCE</scope>
    <source>
        <strain evidence="2">WBOS16</strain>
    </source>
</reference>
<evidence type="ECO:0000313" key="2">
    <source>
        <dbReference type="EMBL" id="UUO65876.1"/>
    </source>
</evidence>
<sequence>MFGFGSERTPAVGHADGDVRGRKSRVVLTPGVLASSHVVMLAAQPGTHISHLHGDGGNSATLPEESTKDTVKTIAQGRPGDRHHLSSTPCAFSRTRGTSGASRRPAFPAPLLSKRAEADSNARAKQAARMSSHVHRHKSVSCPGRSAASLRRCAAHDHTAGANCECEPEAPPSDAIKSCRRATANARDFARRALTIQRLLPFCGLPHWMRFCRK</sequence>
<feature type="compositionally biased region" description="Low complexity" evidence="1">
    <location>
        <begin position="93"/>
        <end position="104"/>
    </location>
</feature>
<evidence type="ECO:0000313" key="3">
    <source>
        <dbReference type="Proteomes" id="UP001058872"/>
    </source>
</evidence>
<evidence type="ECO:0000256" key="1">
    <source>
        <dbReference type="SAM" id="MobiDB-lite"/>
    </source>
</evidence>
<gene>
    <name evidence="2" type="ORF">DCM83_12120</name>
</gene>
<name>A0AAE9N875_9BRAD</name>
<protein>
    <submittedName>
        <fullName evidence="2">Uncharacterized protein</fullName>
    </submittedName>
</protein>
<proteinExistence type="predicted"/>
<dbReference type="EMBL" id="CP028989">
    <property type="protein sequence ID" value="UUO65876.1"/>
    <property type="molecule type" value="Genomic_DNA"/>
</dbReference>
<feature type="region of interest" description="Disordered" evidence="1">
    <location>
        <begin position="76"/>
        <end position="141"/>
    </location>
</feature>
<dbReference type="Proteomes" id="UP001058872">
    <property type="component" value="Chromosome"/>
</dbReference>